<sequence>MIHQIHHLHCGSFCPTCAPLFGQKGFRAHLVCHCLLVETDKGLVLVDTGLGLQDYLHPQNRLGRFISRTAQIKFNPQLSAIHQIQKLGYKAQDVQHILLSHLDFDHAGGISDFPQATVHVLASEYNAPQNLHSLKSRLRYRPQQFQQHRYWNFIENIGTQAWFNLEHTAGLSIFQEEILMLPLLGHTAGHAGIAIKNNHRWLLYCGDAYYSHHQLNPNFHSRALNQLERLFATDNTQRLHTLHKIQQLAQQPDIDLICAHDPFELAHYQNTGYDR</sequence>
<evidence type="ECO:0000313" key="7">
    <source>
        <dbReference type="Proteomes" id="UP000191160"/>
    </source>
</evidence>
<dbReference type="InterPro" id="IPR001279">
    <property type="entry name" value="Metallo-B-lactamas"/>
</dbReference>
<dbReference type="Proteomes" id="UP000191160">
    <property type="component" value="Unassembled WGS sequence"/>
</dbReference>
<dbReference type="EMBL" id="MVKX01000010">
    <property type="protein sequence ID" value="OOV80211.1"/>
    <property type="molecule type" value="Genomic_DNA"/>
</dbReference>
<keyword evidence="3 6" id="KW-0378">Hydrolase</keyword>
<keyword evidence="4" id="KW-0862">Zinc</keyword>
<dbReference type="CDD" id="cd07742">
    <property type="entry name" value="metallo-hydrolase-like_MBL-fold"/>
    <property type="match status" value="1"/>
</dbReference>
<evidence type="ECO:0000259" key="5">
    <source>
        <dbReference type="SMART" id="SM00849"/>
    </source>
</evidence>
<comment type="similarity">
    <text evidence="1">Belongs to the metallo-beta-lactamase superfamily.</text>
</comment>
<evidence type="ECO:0000256" key="4">
    <source>
        <dbReference type="ARBA" id="ARBA00022833"/>
    </source>
</evidence>
<dbReference type="GO" id="GO:0046872">
    <property type="term" value="F:metal ion binding"/>
    <property type="evidence" value="ECO:0007669"/>
    <property type="project" value="UniProtKB-KW"/>
</dbReference>
<gene>
    <name evidence="6" type="ORF">B1202_13950</name>
</gene>
<protein>
    <submittedName>
        <fullName evidence="6">MBL fold metallo-hydrolase</fullName>
    </submittedName>
</protein>
<accession>A0A1T1GRI9</accession>
<dbReference type="Pfam" id="PF00753">
    <property type="entry name" value="Lactamase_B"/>
    <property type="match status" value="1"/>
</dbReference>
<dbReference type="SUPFAM" id="SSF56281">
    <property type="entry name" value="Metallo-hydrolase/oxidoreductase"/>
    <property type="match status" value="1"/>
</dbReference>
<organism evidence="6 7">
    <name type="scientific">Acinetobacter amyesii</name>
    <dbReference type="NCBI Taxonomy" id="2942470"/>
    <lineage>
        <taxon>Bacteria</taxon>
        <taxon>Pseudomonadati</taxon>
        <taxon>Pseudomonadota</taxon>
        <taxon>Gammaproteobacteria</taxon>
        <taxon>Moraxellales</taxon>
        <taxon>Moraxellaceae</taxon>
        <taxon>Acinetobacter</taxon>
    </lineage>
</organism>
<reference evidence="6 7" key="1">
    <citation type="submission" date="2017-02" db="EMBL/GenBank/DDBJ databases">
        <title>Acinetobacter sp. ANC 4945, whole genome shotgun sequencing project.</title>
        <authorList>
            <person name="Radolfova-Krizova L."/>
            <person name="Al Atrouni A."/>
            <person name="Nemec A."/>
        </authorList>
    </citation>
    <scope>NUCLEOTIDE SEQUENCE [LARGE SCALE GENOMIC DNA]</scope>
    <source>
        <strain evidence="6 7">ANC 4945</strain>
    </source>
</reference>
<name>A0A1T1GRI9_9GAMM</name>
<dbReference type="SMART" id="SM00849">
    <property type="entry name" value="Lactamase_B"/>
    <property type="match status" value="1"/>
</dbReference>
<dbReference type="InterPro" id="IPR051013">
    <property type="entry name" value="MBL_superfamily_lactonases"/>
</dbReference>
<evidence type="ECO:0000313" key="6">
    <source>
        <dbReference type="EMBL" id="OOV80211.1"/>
    </source>
</evidence>
<keyword evidence="2" id="KW-0479">Metal-binding</keyword>
<dbReference type="InterPro" id="IPR036866">
    <property type="entry name" value="RibonucZ/Hydroxyglut_hydro"/>
</dbReference>
<proteinExistence type="inferred from homology"/>
<evidence type="ECO:0000256" key="2">
    <source>
        <dbReference type="ARBA" id="ARBA00022723"/>
    </source>
</evidence>
<comment type="caution">
    <text evidence="6">The sequence shown here is derived from an EMBL/GenBank/DDBJ whole genome shotgun (WGS) entry which is preliminary data.</text>
</comment>
<feature type="domain" description="Metallo-beta-lactamase" evidence="5">
    <location>
        <begin position="31"/>
        <end position="260"/>
    </location>
</feature>
<dbReference type="GO" id="GO:0016787">
    <property type="term" value="F:hydrolase activity"/>
    <property type="evidence" value="ECO:0007669"/>
    <property type="project" value="UniProtKB-KW"/>
</dbReference>
<dbReference type="PANTHER" id="PTHR42978">
    <property type="entry name" value="QUORUM-QUENCHING LACTONASE YTNP-RELATED-RELATED"/>
    <property type="match status" value="1"/>
</dbReference>
<evidence type="ECO:0000256" key="1">
    <source>
        <dbReference type="ARBA" id="ARBA00007749"/>
    </source>
</evidence>
<evidence type="ECO:0000256" key="3">
    <source>
        <dbReference type="ARBA" id="ARBA00022801"/>
    </source>
</evidence>
<dbReference type="RefSeq" id="WP_078191216.1">
    <property type="nucleotide sequence ID" value="NZ_JAMCOZ010000016.1"/>
</dbReference>
<dbReference type="PANTHER" id="PTHR42978:SF3">
    <property type="entry name" value="BLR3078 PROTEIN"/>
    <property type="match status" value="1"/>
</dbReference>
<dbReference type="Gene3D" id="3.60.15.10">
    <property type="entry name" value="Ribonuclease Z/Hydroxyacylglutathione hydrolase-like"/>
    <property type="match status" value="1"/>
</dbReference>
<keyword evidence="7" id="KW-1185">Reference proteome</keyword>
<dbReference type="AlphaFoldDB" id="A0A1T1GRI9"/>